<name>A0A2Z5ZJ85_9PROT</name>
<dbReference type="AlphaFoldDB" id="A0A2Z5ZJ85"/>
<protein>
    <submittedName>
        <fullName evidence="1">CASP-like protein 4A3</fullName>
    </submittedName>
</protein>
<proteinExistence type="predicted"/>
<gene>
    <name evidence="1" type="ORF">AcetOrient_orf03854</name>
</gene>
<evidence type="ECO:0000313" key="1">
    <source>
        <dbReference type="EMBL" id="BBC80884.1"/>
    </source>
</evidence>
<dbReference type="EMBL" id="AP018515">
    <property type="protein sequence ID" value="BBC80884.1"/>
    <property type="molecule type" value="Genomic_DNA"/>
</dbReference>
<reference evidence="1 2" key="1">
    <citation type="submission" date="2018-02" db="EMBL/GenBank/DDBJ databases">
        <title>Acetobacter orientalis genome.</title>
        <authorList>
            <person name="Nakashima N."/>
            <person name="Tamura T."/>
        </authorList>
    </citation>
    <scope>NUCLEOTIDE SEQUENCE [LARGE SCALE GENOMIC DNA]</scope>
    <source>
        <strain evidence="1 2">FAN1</strain>
    </source>
</reference>
<sequence length="58" mass="6195">MPRPVMGRGYHKVGYGVRPPCSFTWGYMAALPLPYGAALRAAKTTGLKGAACKMRPAL</sequence>
<dbReference type="KEGG" id="aot:AcetOri_orf03854"/>
<dbReference type="Proteomes" id="UP000270034">
    <property type="component" value="Chromosome"/>
</dbReference>
<organism evidence="1 2">
    <name type="scientific">Acetobacter orientalis</name>
    <dbReference type="NCBI Taxonomy" id="146474"/>
    <lineage>
        <taxon>Bacteria</taxon>
        <taxon>Pseudomonadati</taxon>
        <taxon>Pseudomonadota</taxon>
        <taxon>Alphaproteobacteria</taxon>
        <taxon>Acetobacterales</taxon>
        <taxon>Acetobacteraceae</taxon>
        <taxon>Acetobacter</taxon>
    </lineage>
</organism>
<evidence type="ECO:0000313" key="2">
    <source>
        <dbReference type="Proteomes" id="UP000270034"/>
    </source>
</evidence>
<accession>A0A2Z5ZJ85</accession>